<keyword evidence="1" id="KW-0862">Zinc</keyword>
<dbReference type="Gene3D" id="2.40.70.10">
    <property type="entry name" value="Acid Proteases"/>
    <property type="match status" value="1"/>
</dbReference>
<comment type="caution">
    <text evidence="4">The sequence shown here is derived from an EMBL/GenBank/DDBJ whole genome shotgun (WGS) entry which is preliminary data.</text>
</comment>
<dbReference type="PANTHER" id="PTHR24559:SF444">
    <property type="entry name" value="REVERSE TRANSCRIPTASE DOMAIN-CONTAINING PROTEIN"/>
    <property type="match status" value="1"/>
</dbReference>
<dbReference type="GO" id="GO:0008270">
    <property type="term" value="F:zinc ion binding"/>
    <property type="evidence" value="ECO:0007669"/>
    <property type="project" value="UniProtKB-KW"/>
</dbReference>
<dbReference type="InterPro" id="IPR001878">
    <property type="entry name" value="Znf_CCHC"/>
</dbReference>
<dbReference type="CDD" id="cd01647">
    <property type="entry name" value="RT_LTR"/>
    <property type="match status" value="1"/>
</dbReference>
<protein>
    <submittedName>
        <fullName evidence="4">Reverse transcriptase</fullName>
    </submittedName>
</protein>
<evidence type="ECO:0000313" key="5">
    <source>
        <dbReference type="Proteomes" id="UP000325315"/>
    </source>
</evidence>
<dbReference type="CDD" id="cd00303">
    <property type="entry name" value="retropepsin_like"/>
    <property type="match status" value="1"/>
</dbReference>
<keyword evidence="4" id="KW-0548">Nucleotidyltransferase</keyword>
<keyword evidence="1" id="KW-0479">Metal-binding</keyword>
<dbReference type="Pfam" id="PF08284">
    <property type="entry name" value="RVP_2"/>
    <property type="match status" value="1"/>
</dbReference>
<dbReference type="OrthoDB" id="1747086at2759"/>
<feature type="region of interest" description="Disordered" evidence="2">
    <location>
        <begin position="16"/>
        <end position="51"/>
    </location>
</feature>
<feature type="domain" description="CCHC-type" evidence="3">
    <location>
        <begin position="3"/>
        <end position="18"/>
    </location>
</feature>
<keyword evidence="1" id="KW-0863">Zinc-finger</keyword>
<keyword evidence="4" id="KW-0808">Transferase</keyword>
<gene>
    <name evidence="4" type="ORF">EPI10_021027</name>
</gene>
<feature type="compositionally biased region" description="Polar residues" evidence="2">
    <location>
        <begin position="22"/>
        <end position="31"/>
    </location>
</feature>
<dbReference type="InterPro" id="IPR053134">
    <property type="entry name" value="RNA-dir_DNA_polymerase"/>
</dbReference>
<dbReference type="Pfam" id="PF00078">
    <property type="entry name" value="RVT_1"/>
    <property type="match status" value="1"/>
</dbReference>
<evidence type="ECO:0000256" key="2">
    <source>
        <dbReference type="SAM" id="MobiDB-lite"/>
    </source>
</evidence>
<accession>A0A5B6WHK2</accession>
<dbReference type="Gene3D" id="3.30.70.270">
    <property type="match status" value="1"/>
</dbReference>
<name>A0A5B6WHK2_9ROSI</name>
<dbReference type="Gene3D" id="3.10.10.10">
    <property type="entry name" value="HIV Type 1 Reverse Transcriptase, subunit A, domain 1"/>
    <property type="match status" value="2"/>
</dbReference>
<dbReference type="PANTHER" id="PTHR24559">
    <property type="entry name" value="TRANSPOSON TY3-I GAG-POL POLYPROTEIN"/>
    <property type="match status" value="1"/>
</dbReference>
<proteinExistence type="predicted"/>
<dbReference type="InterPro" id="IPR021109">
    <property type="entry name" value="Peptidase_aspartic_dom_sf"/>
</dbReference>
<dbReference type="SMART" id="SM00343">
    <property type="entry name" value="ZnF_C2HC"/>
    <property type="match status" value="1"/>
</dbReference>
<evidence type="ECO:0000313" key="4">
    <source>
        <dbReference type="EMBL" id="KAA3480607.1"/>
    </source>
</evidence>
<reference evidence="5" key="1">
    <citation type="journal article" date="2019" name="Plant Biotechnol. J.">
        <title>Genome sequencing of the Australian wild diploid species Gossypium australe highlights disease resistance and delayed gland morphogenesis.</title>
        <authorList>
            <person name="Cai Y."/>
            <person name="Cai X."/>
            <person name="Wang Q."/>
            <person name="Wang P."/>
            <person name="Zhang Y."/>
            <person name="Cai C."/>
            <person name="Xu Y."/>
            <person name="Wang K."/>
            <person name="Zhou Z."/>
            <person name="Wang C."/>
            <person name="Geng S."/>
            <person name="Li B."/>
            <person name="Dong Q."/>
            <person name="Hou Y."/>
            <person name="Wang H."/>
            <person name="Ai P."/>
            <person name="Liu Z."/>
            <person name="Yi F."/>
            <person name="Sun M."/>
            <person name="An G."/>
            <person name="Cheng J."/>
            <person name="Zhang Y."/>
            <person name="Shi Q."/>
            <person name="Xie Y."/>
            <person name="Shi X."/>
            <person name="Chang Y."/>
            <person name="Huang F."/>
            <person name="Chen Y."/>
            <person name="Hong S."/>
            <person name="Mi L."/>
            <person name="Sun Q."/>
            <person name="Zhang L."/>
            <person name="Zhou B."/>
            <person name="Peng R."/>
            <person name="Zhang X."/>
            <person name="Liu F."/>
        </authorList>
    </citation>
    <scope>NUCLEOTIDE SEQUENCE [LARGE SCALE GENOMIC DNA]</scope>
    <source>
        <strain evidence="5">cv. PA1801</strain>
    </source>
</reference>
<dbReference type="AlphaFoldDB" id="A0A5B6WHK2"/>
<dbReference type="InterPro" id="IPR000477">
    <property type="entry name" value="RT_dom"/>
</dbReference>
<dbReference type="EMBL" id="SMMG02000003">
    <property type="protein sequence ID" value="KAA3480607.1"/>
    <property type="molecule type" value="Genomic_DNA"/>
</dbReference>
<dbReference type="PROSITE" id="PS50158">
    <property type="entry name" value="ZF_CCHC"/>
    <property type="match status" value="1"/>
</dbReference>
<evidence type="ECO:0000256" key="1">
    <source>
        <dbReference type="PROSITE-ProRule" id="PRU00047"/>
    </source>
</evidence>
<keyword evidence="5" id="KW-1185">Reference proteome</keyword>
<dbReference type="InterPro" id="IPR043128">
    <property type="entry name" value="Rev_trsase/Diguanyl_cyclase"/>
</dbReference>
<dbReference type="InterPro" id="IPR043502">
    <property type="entry name" value="DNA/RNA_pol_sf"/>
</dbReference>
<dbReference type="Pfam" id="PF00098">
    <property type="entry name" value="zf-CCHC"/>
    <property type="match status" value="1"/>
</dbReference>
<dbReference type="GO" id="GO:0003676">
    <property type="term" value="F:nucleic acid binding"/>
    <property type="evidence" value="ECO:0007669"/>
    <property type="project" value="InterPro"/>
</dbReference>
<dbReference type="SUPFAM" id="SSF56672">
    <property type="entry name" value="DNA/RNA polymerases"/>
    <property type="match status" value="1"/>
</dbReference>
<evidence type="ECO:0000259" key="3">
    <source>
        <dbReference type="PROSITE" id="PS50158"/>
    </source>
</evidence>
<sequence>MGCFRCGSLEHLARECPKNENDTPGGSQKAASTIRDRGTSKGGPILRGGSRKMNEIVVDQPEARALARGYVVRTRDEGDGTDVVADPGSSHRMSILIWLSGEMKFEMLRVAMFVSNPLGQTVLVNQVCKQCPLKIQNLTFLVDLLIIPFGDFNAILGINWLTEHGVVLDYRKKNFWFKIRIGCETFLAYVINSKTRDSEIRLPPDREVEFVIKVFPGTTIVSIPLYRMTPTELKELKIQLQDLLDHGFICSLESSSSVTIKNQYPLPRINDLFDQLKGASAFSKIDLRSLKVKDSDVLKTAFRTSYDYYEFLVMPFGLTNASATFMDLMNHIFQPYIDQFVVVFIDDILIYSKLEVQHEQHLRIVLQVCEKSNCTRISVNVNSVVFFGHVISTDGIRVDPKNTKEII</sequence>
<organism evidence="4 5">
    <name type="scientific">Gossypium australe</name>
    <dbReference type="NCBI Taxonomy" id="47621"/>
    <lineage>
        <taxon>Eukaryota</taxon>
        <taxon>Viridiplantae</taxon>
        <taxon>Streptophyta</taxon>
        <taxon>Embryophyta</taxon>
        <taxon>Tracheophyta</taxon>
        <taxon>Spermatophyta</taxon>
        <taxon>Magnoliopsida</taxon>
        <taxon>eudicotyledons</taxon>
        <taxon>Gunneridae</taxon>
        <taxon>Pentapetalae</taxon>
        <taxon>rosids</taxon>
        <taxon>malvids</taxon>
        <taxon>Malvales</taxon>
        <taxon>Malvaceae</taxon>
        <taxon>Malvoideae</taxon>
        <taxon>Gossypium</taxon>
    </lineage>
</organism>
<keyword evidence="4" id="KW-0695">RNA-directed DNA polymerase</keyword>
<dbReference type="GO" id="GO:0003964">
    <property type="term" value="F:RNA-directed DNA polymerase activity"/>
    <property type="evidence" value="ECO:0007669"/>
    <property type="project" value="UniProtKB-KW"/>
</dbReference>
<dbReference type="Proteomes" id="UP000325315">
    <property type="component" value="Unassembled WGS sequence"/>
</dbReference>